<dbReference type="EMBL" id="JAZGSY010000409">
    <property type="protein sequence ID" value="KAL1836452.1"/>
    <property type="molecule type" value="Genomic_DNA"/>
</dbReference>
<dbReference type="PANTHER" id="PTHR10622">
    <property type="entry name" value="HET DOMAIN-CONTAINING PROTEIN"/>
    <property type="match status" value="1"/>
</dbReference>
<accession>A0ABR3V3V9</accession>
<dbReference type="Proteomes" id="UP001583172">
    <property type="component" value="Unassembled WGS sequence"/>
</dbReference>
<dbReference type="PANTHER" id="PTHR10622:SF10">
    <property type="entry name" value="HET DOMAIN-CONTAINING PROTEIN"/>
    <property type="match status" value="1"/>
</dbReference>
<protein>
    <submittedName>
        <fullName evidence="1">Uncharacterized protein</fullName>
    </submittedName>
</protein>
<evidence type="ECO:0000313" key="1">
    <source>
        <dbReference type="EMBL" id="KAL1836452.1"/>
    </source>
</evidence>
<comment type="caution">
    <text evidence="1">The sequence shown here is derived from an EMBL/GenBank/DDBJ whole genome shotgun (WGS) entry which is preliminary data.</text>
</comment>
<reference evidence="1 2" key="1">
    <citation type="journal article" date="2024" name="Commun. Biol.">
        <title>Comparative genomic analysis of thermophilic fungi reveals convergent evolutionary adaptations and gene losses.</title>
        <authorList>
            <person name="Steindorff A.S."/>
            <person name="Aguilar-Pontes M.V."/>
            <person name="Robinson A.J."/>
            <person name="Andreopoulos B."/>
            <person name="LaButti K."/>
            <person name="Kuo A."/>
            <person name="Mondo S."/>
            <person name="Riley R."/>
            <person name="Otillar R."/>
            <person name="Haridas S."/>
            <person name="Lipzen A."/>
            <person name="Grimwood J."/>
            <person name="Schmutz J."/>
            <person name="Clum A."/>
            <person name="Reid I.D."/>
            <person name="Moisan M.C."/>
            <person name="Butler G."/>
            <person name="Nguyen T.T.M."/>
            <person name="Dewar K."/>
            <person name="Conant G."/>
            <person name="Drula E."/>
            <person name="Henrissat B."/>
            <person name="Hansel C."/>
            <person name="Singer S."/>
            <person name="Hutchinson M.I."/>
            <person name="de Vries R.P."/>
            <person name="Natvig D.O."/>
            <person name="Powell A.J."/>
            <person name="Tsang A."/>
            <person name="Grigoriev I.V."/>
        </authorList>
    </citation>
    <scope>NUCLEOTIDE SEQUENCE [LARGE SCALE GENOMIC DNA]</scope>
    <source>
        <strain evidence="1 2">CBS 620.91</strain>
    </source>
</reference>
<keyword evidence="2" id="KW-1185">Reference proteome</keyword>
<gene>
    <name evidence="1" type="ORF">VTJ49DRAFT_5140</name>
</gene>
<organism evidence="1 2">
    <name type="scientific">Humicola insolens</name>
    <name type="common">Soft-rot fungus</name>
    <dbReference type="NCBI Taxonomy" id="85995"/>
    <lineage>
        <taxon>Eukaryota</taxon>
        <taxon>Fungi</taxon>
        <taxon>Dikarya</taxon>
        <taxon>Ascomycota</taxon>
        <taxon>Pezizomycotina</taxon>
        <taxon>Sordariomycetes</taxon>
        <taxon>Sordariomycetidae</taxon>
        <taxon>Sordariales</taxon>
        <taxon>Chaetomiaceae</taxon>
        <taxon>Mycothermus</taxon>
    </lineage>
</organism>
<sequence>MRLINVKTRKIHDFTTDAHTEPYAILSHTWGDEEVSFEDFQTLSPEALSSKKGYTKIDYCCKQAEKDGYICCIDKRSNTELSEAINSMFRWYQQAAVCYAYLIDVDPYEIPEGRGLELLAPREIIFYVSGWTVIGSRTELFWPLVKITRIPSNYLCGEDRLASASVGMRMSWASKRRTTRVEDMAYCLLSIFDVNMPLLYGEGKRAFRRLQEEILKSNPMDHTLFCIVETGPWNEDYAEYGLRGLFADSPRDFRCVNAMVPWRSTEAFYNSVQLAPSTAAPYPTLSGPSVVLALHVASSHNAALGTFHWQQLKITQPRPMKLALLLVENSRLPQSGGRGGNVILPLYPWGHGRYGRTEEIFISRTQSTFDLGSLLKMTQFLRVEPRVEPDLRPGDFVVRRWGKTWSLETQLVTYNGSATAE</sequence>
<name>A0ABR3V3V9_HUMIN</name>
<proteinExistence type="predicted"/>
<evidence type="ECO:0000313" key="2">
    <source>
        <dbReference type="Proteomes" id="UP001583172"/>
    </source>
</evidence>